<evidence type="ECO:0000313" key="2">
    <source>
        <dbReference type="EMBL" id="MDP8148723.1"/>
    </source>
</evidence>
<name>A0AAW8CHM0_9PAST</name>
<comment type="caution">
    <text evidence="2">The sequence shown here is derived from an EMBL/GenBank/DDBJ whole genome shotgun (WGS) entry which is preliminary data.</text>
</comment>
<dbReference type="InterPro" id="IPR002716">
    <property type="entry name" value="PIN_dom"/>
</dbReference>
<keyword evidence="3" id="KW-1185">Reference proteome</keyword>
<dbReference type="RefSeq" id="WP_306351724.1">
    <property type="nucleotide sequence ID" value="NZ_JASAWV010000008.1"/>
</dbReference>
<dbReference type="EMBL" id="JASAXT010000010">
    <property type="protein sequence ID" value="MDP8148723.1"/>
    <property type="molecule type" value="Genomic_DNA"/>
</dbReference>
<feature type="domain" description="PIN" evidence="1">
    <location>
        <begin position="4"/>
        <end position="138"/>
    </location>
</feature>
<dbReference type="AlphaFoldDB" id="A0AAW8CHM0"/>
<proteinExistence type="predicted"/>
<dbReference type="InterPro" id="IPR029060">
    <property type="entry name" value="PIN-like_dom_sf"/>
</dbReference>
<evidence type="ECO:0000259" key="1">
    <source>
        <dbReference type="Pfam" id="PF01850"/>
    </source>
</evidence>
<accession>A0AAW8CHM0</accession>
<evidence type="ECO:0000313" key="3">
    <source>
        <dbReference type="Proteomes" id="UP001226020"/>
    </source>
</evidence>
<organism evidence="2 3">
    <name type="scientific">Phocoenobacter atlanticus subsp. atlanticus</name>
    <dbReference type="NCBI Taxonomy" id="3061285"/>
    <lineage>
        <taxon>Bacteria</taxon>
        <taxon>Pseudomonadati</taxon>
        <taxon>Pseudomonadota</taxon>
        <taxon>Gammaproteobacteria</taxon>
        <taxon>Pasteurellales</taxon>
        <taxon>Pasteurellaceae</taxon>
        <taxon>Phocoenobacter</taxon>
        <taxon>Phocoenobacter atlanticus</taxon>
    </lineage>
</organism>
<gene>
    <name evidence="2" type="ORF">QJU57_06500</name>
</gene>
<reference evidence="2 3" key="1">
    <citation type="journal article" date="2023" name="Front. Microbiol.">
        <title>Phylogeography and host specificity of Pasteurellaceae pathogenic to sea-farmed fish in the north-east Atlantic.</title>
        <authorList>
            <person name="Gulla S."/>
            <person name="Colquhoun D.J."/>
            <person name="Olsen A.B."/>
            <person name="Spilsberg B."/>
            <person name="Lagesen K."/>
            <person name="Aakesson C.P."/>
            <person name="Strom S."/>
            <person name="Manji F."/>
            <person name="Birkbeck T.H."/>
            <person name="Nilsen H.K."/>
        </authorList>
    </citation>
    <scope>NUCLEOTIDE SEQUENCE [LARGE SCALE GENOMIC DNA]</scope>
    <source>
        <strain evidence="2 3">NVIB3131</strain>
    </source>
</reference>
<sequence length="146" mass="17410">MKGYLLDTNFLIYLSKNNDDPDKQEILKEMQSILEDPYSKLFTTPLISYEVLRGVEWQDEQKLSELKAILNSFEMLDVENEVSELAANLYRFDMYESQQKSVDRNFDKRRFDTFHFATAKVNHLEILSKDKDMKSLDDLYSRMQRD</sequence>
<dbReference type="Proteomes" id="UP001226020">
    <property type="component" value="Unassembled WGS sequence"/>
</dbReference>
<dbReference type="SUPFAM" id="SSF88723">
    <property type="entry name" value="PIN domain-like"/>
    <property type="match status" value="1"/>
</dbReference>
<dbReference type="Gene3D" id="3.40.50.1010">
    <property type="entry name" value="5'-nuclease"/>
    <property type="match status" value="1"/>
</dbReference>
<protein>
    <submittedName>
        <fullName evidence="2">PIN domain-containing protein</fullName>
    </submittedName>
</protein>
<dbReference type="Pfam" id="PF01850">
    <property type="entry name" value="PIN"/>
    <property type="match status" value="1"/>
</dbReference>